<organism evidence="2 3">
    <name type="scientific">Shewanella inventionis</name>
    <dbReference type="NCBI Taxonomy" id="1738770"/>
    <lineage>
        <taxon>Bacteria</taxon>
        <taxon>Pseudomonadati</taxon>
        <taxon>Pseudomonadota</taxon>
        <taxon>Gammaproteobacteria</taxon>
        <taxon>Alteromonadales</taxon>
        <taxon>Shewanellaceae</taxon>
        <taxon>Shewanella</taxon>
    </lineage>
</organism>
<dbReference type="RefSeq" id="WP_188737901.1">
    <property type="nucleotide sequence ID" value="NZ_BMII01000008.1"/>
</dbReference>
<sequence>MAELTKETIDKFQATSSKLSINLDKPLCMRDQVAIISDVSGVQRQDVVDILKTLTNSIYFQLMNINLNTVKIDGLITFERVVRKERKAGTRKINGGAEIKIRSQPAKHDIIAKQNTRIRLNGVKINSTCDKKLRQTISKDLAVPAKNS</sequence>
<gene>
    <name evidence="2" type="ORF">GCM10011607_11520</name>
</gene>
<dbReference type="InterPro" id="IPR010992">
    <property type="entry name" value="IHF-like_DNA-bd_dom_sf"/>
</dbReference>
<evidence type="ECO:0000313" key="3">
    <source>
        <dbReference type="Proteomes" id="UP000617555"/>
    </source>
</evidence>
<name>A0ABQ1IWE8_9GAMM</name>
<comment type="caution">
    <text evidence="2">The sequence shown here is derived from an EMBL/GenBank/DDBJ whole genome shotgun (WGS) entry which is preliminary data.</text>
</comment>
<accession>A0ABQ1IWE8</accession>
<dbReference type="Gene3D" id="4.10.520.10">
    <property type="entry name" value="IHF-like DNA-binding proteins"/>
    <property type="match status" value="1"/>
</dbReference>
<protein>
    <submittedName>
        <fullName evidence="2">Uncharacterized protein</fullName>
    </submittedName>
</protein>
<keyword evidence="3" id="KW-1185">Reference proteome</keyword>
<reference evidence="3" key="1">
    <citation type="journal article" date="2019" name="Int. J. Syst. Evol. Microbiol.">
        <title>The Global Catalogue of Microorganisms (GCM) 10K type strain sequencing project: providing services to taxonomists for standard genome sequencing and annotation.</title>
        <authorList>
            <consortium name="The Broad Institute Genomics Platform"/>
            <consortium name="The Broad Institute Genome Sequencing Center for Infectious Disease"/>
            <person name="Wu L."/>
            <person name="Ma J."/>
        </authorList>
    </citation>
    <scope>NUCLEOTIDE SEQUENCE [LARGE SCALE GENOMIC DNA]</scope>
    <source>
        <strain evidence="3">CGMCC 1.15339</strain>
    </source>
</reference>
<keyword evidence="1" id="KW-0238">DNA-binding</keyword>
<dbReference type="Proteomes" id="UP000617555">
    <property type="component" value="Unassembled WGS sequence"/>
</dbReference>
<evidence type="ECO:0000256" key="1">
    <source>
        <dbReference type="ARBA" id="ARBA00023125"/>
    </source>
</evidence>
<dbReference type="EMBL" id="BMII01000008">
    <property type="protein sequence ID" value="GGB52706.1"/>
    <property type="molecule type" value="Genomic_DNA"/>
</dbReference>
<proteinExistence type="predicted"/>
<evidence type="ECO:0000313" key="2">
    <source>
        <dbReference type="EMBL" id="GGB52706.1"/>
    </source>
</evidence>